<dbReference type="AlphaFoldDB" id="A0A4P9WRV8"/>
<evidence type="ECO:0000259" key="1">
    <source>
        <dbReference type="PROSITE" id="PS51746"/>
    </source>
</evidence>
<dbReference type="InterPro" id="IPR015655">
    <property type="entry name" value="PP2C"/>
</dbReference>
<dbReference type="InterPro" id="IPR001932">
    <property type="entry name" value="PPM-type_phosphatase-like_dom"/>
</dbReference>
<dbReference type="GO" id="GO:0004722">
    <property type="term" value="F:protein serine/threonine phosphatase activity"/>
    <property type="evidence" value="ECO:0007669"/>
    <property type="project" value="InterPro"/>
</dbReference>
<sequence length="253" mass="25939">TLTRLCDTLQEQLLNDSGIDLYLSGTTALLAVVVPQGCWLANIGDSGAPSTGIIWHAHRLTADHTFASPAERDRIARLPGARVEALLGPDGAPDGPLRLFKGTLPYPGIVVTRSLGDAVASRLGVIATPDIVWHAWRHGHDACLVLGTDGLWDGIDLATLLTHLAPALPSPALALAGAAAAAGSGTVAEPDVAQLSQHLADVSLAGLERLQIDDNSTNVLVMIPRLSGVATATTTTTPLATAVAAAPSMTVAS</sequence>
<protein>
    <submittedName>
        <fullName evidence="2">Protein serine/threonine phosphatase 2C</fullName>
    </submittedName>
</protein>
<evidence type="ECO:0000313" key="2">
    <source>
        <dbReference type="EMBL" id="RKO95864.1"/>
    </source>
</evidence>
<dbReference type="PANTHER" id="PTHR47992">
    <property type="entry name" value="PROTEIN PHOSPHATASE"/>
    <property type="match status" value="1"/>
</dbReference>
<dbReference type="InterPro" id="IPR036457">
    <property type="entry name" value="PPM-type-like_dom_sf"/>
</dbReference>
<organism evidence="2 3">
    <name type="scientific">Caulochytrium protostelioides</name>
    <dbReference type="NCBI Taxonomy" id="1555241"/>
    <lineage>
        <taxon>Eukaryota</taxon>
        <taxon>Fungi</taxon>
        <taxon>Fungi incertae sedis</taxon>
        <taxon>Chytridiomycota</taxon>
        <taxon>Chytridiomycota incertae sedis</taxon>
        <taxon>Chytridiomycetes</taxon>
        <taxon>Caulochytriales</taxon>
        <taxon>Caulochytriaceae</taxon>
        <taxon>Caulochytrium</taxon>
    </lineage>
</organism>
<dbReference type="PROSITE" id="PS51746">
    <property type="entry name" value="PPM_2"/>
    <property type="match status" value="1"/>
</dbReference>
<dbReference type="Proteomes" id="UP000268535">
    <property type="component" value="Unassembled WGS sequence"/>
</dbReference>
<dbReference type="Pfam" id="PF00481">
    <property type="entry name" value="PP2C"/>
    <property type="match status" value="1"/>
</dbReference>
<dbReference type="CDD" id="cd00143">
    <property type="entry name" value="PP2Cc"/>
    <property type="match status" value="1"/>
</dbReference>
<feature type="domain" description="PPM-type phosphatase" evidence="1">
    <location>
        <begin position="1"/>
        <end position="223"/>
    </location>
</feature>
<name>A0A4P9WRV8_9FUNG</name>
<evidence type="ECO:0000313" key="3">
    <source>
        <dbReference type="Proteomes" id="UP000268535"/>
    </source>
</evidence>
<dbReference type="Gene3D" id="3.60.40.10">
    <property type="entry name" value="PPM-type phosphatase domain"/>
    <property type="match status" value="1"/>
</dbReference>
<proteinExistence type="predicted"/>
<gene>
    <name evidence="2" type="ORF">CAUPRSCDRAFT_8780</name>
</gene>
<accession>A0A4P9WRV8</accession>
<dbReference type="SUPFAM" id="SSF81606">
    <property type="entry name" value="PP2C-like"/>
    <property type="match status" value="1"/>
</dbReference>
<reference evidence="3" key="1">
    <citation type="journal article" date="2018" name="Nat. Microbiol.">
        <title>Leveraging single-cell genomics to expand the fungal tree of life.</title>
        <authorList>
            <person name="Ahrendt S.R."/>
            <person name="Quandt C.A."/>
            <person name="Ciobanu D."/>
            <person name="Clum A."/>
            <person name="Salamov A."/>
            <person name="Andreopoulos B."/>
            <person name="Cheng J.F."/>
            <person name="Woyke T."/>
            <person name="Pelin A."/>
            <person name="Henrissat B."/>
            <person name="Reynolds N.K."/>
            <person name="Benny G.L."/>
            <person name="Smith M.E."/>
            <person name="James T.Y."/>
            <person name="Grigoriev I.V."/>
        </authorList>
    </citation>
    <scope>NUCLEOTIDE SEQUENCE [LARGE SCALE GENOMIC DNA]</scope>
    <source>
        <strain evidence="3">ATCC 52028</strain>
    </source>
</reference>
<dbReference type="EMBL" id="ML010773">
    <property type="protein sequence ID" value="RKO95864.1"/>
    <property type="molecule type" value="Genomic_DNA"/>
</dbReference>
<feature type="non-terminal residue" evidence="2">
    <location>
        <position position="1"/>
    </location>
</feature>